<dbReference type="Gene3D" id="1.25.40.10">
    <property type="entry name" value="Tetratricopeptide repeat domain"/>
    <property type="match status" value="1"/>
</dbReference>
<dbReference type="Proteomes" id="UP001516023">
    <property type="component" value="Unassembled WGS sequence"/>
</dbReference>
<organism evidence="4 5">
    <name type="scientific">Cyclotella cryptica</name>
    <dbReference type="NCBI Taxonomy" id="29204"/>
    <lineage>
        <taxon>Eukaryota</taxon>
        <taxon>Sar</taxon>
        <taxon>Stramenopiles</taxon>
        <taxon>Ochrophyta</taxon>
        <taxon>Bacillariophyta</taxon>
        <taxon>Coscinodiscophyceae</taxon>
        <taxon>Thalassiosirophycidae</taxon>
        <taxon>Stephanodiscales</taxon>
        <taxon>Stephanodiscaceae</taxon>
        <taxon>Cyclotella</taxon>
    </lineage>
</organism>
<keyword evidence="3" id="KW-0812">Transmembrane</keyword>
<accession>A0ABD3QQ54</accession>
<dbReference type="SMART" id="SM00028">
    <property type="entry name" value="TPR"/>
    <property type="match status" value="3"/>
</dbReference>
<gene>
    <name evidence="4" type="ORF">HJC23_007408</name>
</gene>
<evidence type="ECO:0000256" key="1">
    <source>
        <dbReference type="ARBA" id="ARBA00022737"/>
    </source>
</evidence>
<dbReference type="InterPro" id="IPR039663">
    <property type="entry name" value="AIP/AIPL1/TTC9"/>
</dbReference>
<evidence type="ECO:0000256" key="2">
    <source>
        <dbReference type="ARBA" id="ARBA00022803"/>
    </source>
</evidence>
<proteinExistence type="predicted"/>
<evidence type="ECO:0000313" key="4">
    <source>
        <dbReference type="EMBL" id="KAL3799935.1"/>
    </source>
</evidence>
<keyword evidence="5" id="KW-1185">Reference proteome</keyword>
<keyword evidence="1" id="KW-0677">Repeat</keyword>
<name>A0ABD3QQ54_9STRA</name>
<dbReference type="SUPFAM" id="SSF48452">
    <property type="entry name" value="TPR-like"/>
    <property type="match status" value="1"/>
</dbReference>
<evidence type="ECO:0008006" key="6">
    <source>
        <dbReference type="Google" id="ProtNLM"/>
    </source>
</evidence>
<sequence>MDKIDVDGTPFSVLMDRAVKLKSFDLSRHRRHYDTMPVFCQNSIFPNDDVIEARSLSEFNDRIGAAKRMKDEGNSAYREGRLCDALSKYENALAVFRFLENTNPSWKTEGIKDKFIKEIQYECTDEAETQELNLFLTNCYNNIAIVCHSMKKYNISVKACDYALLVDSKCDKSFFLRARSRLAPLSSGAVEQEAAVRDLEMALQINPQNREARKLLRATSIEAKYQRSRDKKTFDGLFTRGEIYDAHELLEAKGSLIKCKEKDESAAKEMDLILGRQLLQHYEERGMKAEKENIEKSLDAEMRRRGKTLNLNNVNFRKPTNKMIQDAKSMGVDLFDPQTLQILEQLQQNGGSFETQTAPCLYGKQSTNKEAVVSAKRRSYSWVHYRTVAGIFLFVLSAGVFMIMRNLDISNVMVPKIQ</sequence>
<keyword evidence="3" id="KW-1133">Transmembrane helix</keyword>
<dbReference type="AlphaFoldDB" id="A0ABD3QQ54"/>
<evidence type="ECO:0000313" key="5">
    <source>
        <dbReference type="Proteomes" id="UP001516023"/>
    </source>
</evidence>
<protein>
    <recommendedName>
        <fullName evidence="6">Peptidylprolyl isomerase</fullName>
    </recommendedName>
</protein>
<keyword evidence="3" id="KW-0472">Membrane</keyword>
<dbReference type="PANTHER" id="PTHR11242">
    <property type="entry name" value="ARYL HYDROCARBON RECEPTOR INTERACTING PROTEIN RELATED"/>
    <property type="match status" value="1"/>
</dbReference>
<dbReference type="InterPro" id="IPR011990">
    <property type="entry name" value="TPR-like_helical_dom_sf"/>
</dbReference>
<evidence type="ECO:0000256" key="3">
    <source>
        <dbReference type="SAM" id="Phobius"/>
    </source>
</evidence>
<dbReference type="InterPro" id="IPR019734">
    <property type="entry name" value="TPR_rpt"/>
</dbReference>
<dbReference type="EMBL" id="JABMIG020000035">
    <property type="protein sequence ID" value="KAL3799935.1"/>
    <property type="molecule type" value="Genomic_DNA"/>
</dbReference>
<dbReference type="PANTHER" id="PTHR11242:SF17">
    <property type="match status" value="1"/>
</dbReference>
<reference evidence="4 5" key="1">
    <citation type="journal article" date="2020" name="G3 (Bethesda)">
        <title>Improved Reference Genome for Cyclotella cryptica CCMP332, a Model for Cell Wall Morphogenesis, Salinity Adaptation, and Lipid Production in Diatoms (Bacillariophyta).</title>
        <authorList>
            <person name="Roberts W.R."/>
            <person name="Downey K.M."/>
            <person name="Ruck E.C."/>
            <person name="Traller J.C."/>
            <person name="Alverson A.J."/>
        </authorList>
    </citation>
    <scope>NUCLEOTIDE SEQUENCE [LARGE SCALE GENOMIC DNA]</scope>
    <source>
        <strain evidence="4 5">CCMP332</strain>
    </source>
</reference>
<keyword evidence="2" id="KW-0802">TPR repeat</keyword>
<comment type="caution">
    <text evidence="4">The sequence shown here is derived from an EMBL/GenBank/DDBJ whole genome shotgun (WGS) entry which is preliminary data.</text>
</comment>
<feature type="transmembrane region" description="Helical" evidence="3">
    <location>
        <begin position="382"/>
        <end position="403"/>
    </location>
</feature>